<name>A0A430AQW5_9ENTE</name>
<dbReference type="InterPro" id="IPR013783">
    <property type="entry name" value="Ig-like_fold"/>
</dbReference>
<feature type="domain" description="Pesticidal crystal protein Cry22Aa Ig-like" evidence="3">
    <location>
        <begin position="338"/>
        <end position="416"/>
    </location>
</feature>
<proteinExistence type="predicted"/>
<evidence type="ECO:0000313" key="5">
    <source>
        <dbReference type="Proteomes" id="UP000288028"/>
    </source>
</evidence>
<dbReference type="Gene3D" id="2.60.40.10">
    <property type="entry name" value="Immunoglobulins"/>
    <property type="match status" value="3"/>
</dbReference>
<dbReference type="OrthoDB" id="2188024at2"/>
<dbReference type="Pfam" id="PF16403">
    <property type="entry name" value="Bact_surface_Ig-like"/>
    <property type="match status" value="2"/>
</dbReference>
<feature type="domain" description="Pesticidal crystal protein Cry22Aa Ig-like" evidence="3">
    <location>
        <begin position="273"/>
        <end position="321"/>
    </location>
</feature>
<dbReference type="EMBL" id="NGKB01000018">
    <property type="protein sequence ID" value="RSU10373.1"/>
    <property type="molecule type" value="Genomic_DNA"/>
</dbReference>
<dbReference type="AlphaFoldDB" id="A0A430AQW5"/>
<keyword evidence="2" id="KW-0812">Transmembrane</keyword>
<dbReference type="RefSeq" id="WP_126796188.1">
    <property type="nucleotide sequence ID" value="NZ_CP060721.1"/>
</dbReference>
<protein>
    <recommendedName>
        <fullName evidence="3">Pesticidal crystal protein Cry22Aa Ig-like domain-containing protein</fullName>
    </recommendedName>
</protein>
<sequence length="479" mass="53200">MSEEEKQQPVLSSTKRKIAKIGGSVVGLFLISTMILTSCSKPKSTVETDTNQLKVETKKKKSTKKDDSVVLPGKKEKSAADDKDKTKRDFSVKQDIGESVLSKYQIQPIQEGSKKNNSSNLLLAMAEQTELDKQPIVKPMVNKPSVVEVEKPVVEPPVIDEGGDNNGHVKPPVVEVVSYPTIETVSNSEIVIVKGELFNLDNYYQVRDSIDSNPLVIVKGEVNPDKEGHYYLTITAINQFGNQAKETLHFYVNSPAVFETVKDTTDIMIESAEFDPIAYIKATHQLDGDITKQVTVIDNEVKINELGTYEVSYKVVDSKGTPSFYSQDFTVTNHAPVIHGAKDLKFDVGTELTKESLLQGIYATDREDDYLNRPLAVVVDDEQLQNIDTTKPGDYHLTYQVTDSHGLKTTKSIKVTIQEKEVVEPIEPVEPTVSEEPKEPGTEVESEVLYKRGNVVVTSSVQEKSVSELPYEVKINSFL</sequence>
<dbReference type="Proteomes" id="UP000288028">
    <property type="component" value="Unassembled WGS sequence"/>
</dbReference>
<gene>
    <name evidence="4" type="ORF">CBF28_13730</name>
</gene>
<feature type="compositionally biased region" description="Polar residues" evidence="1">
    <location>
        <begin position="41"/>
        <end position="54"/>
    </location>
</feature>
<evidence type="ECO:0000313" key="4">
    <source>
        <dbReference type="EMBL" id="RSU10373.1"/>
    </source>
</evidence>
<feature type="region of interest" description="Disordered" evidence="1">
    <location>
        <begin position="41"/>
        <end position="90"/>
    </location>
</feature>
<evidence type="ECO:0000256" key="1">
    <source>
        <dbReference type="SAM" id="MobiDB-lite"/>
    </source>
</evidence>
<accession>A0A430AQW5</accession>
<comment type="caution">
    <text evidence="4">The sequence shown here is derived from an EMBL/GenBank/DDBJ whole genome shotgun (WGS) entry which is preliminary data.</text>
</comment>
<feature type="compositionally biased region" description="Basic and acidic residues" evidence="1">
    <location>
        <begin position="64"/>
        <end position="90"/>
    </location>
</feature>
<organism evidence="4 5">
    <name type="scientific">Vagococcus carniphilus</name>
    <dbReference type="NCBI Taxonomy" id="218144"/>
    <lineage>
        <taxon>Bacteria</taxon>
        <taxon>Bacillati</taxon>
        <taxon>Bacillota</taxon>
        <taxon>Bacilli</taxon>
        <taxon>Lactobacillales</taxon>
        <taxon>Enterococcaceae</taxon>
        <taxon>Vagococcus</taxon>
    </lineage>
</organism>
<feature type="transmembrane region" description="Helical" evidence="2">
    <location>
        <begin position="21"/>
        <end position="38"/>
    </location>
</feature>
<keyword evidence="2" id="KW-1133">Transmembrane helix</keyword>
<reference evidence="4 5" key="1">
    <citation type="submission" date="2017-05" db="EMBL/GenBank/DDBJ databases">
        <title>Vagococcus spp. assemblies.</title>
        <authorList>
            <person name="Gulvik C.A."/>
        </authorList>
    </citation>
    <scope>NUCLEOTIDE SEQUENCE [LARGE SCALE GENOMIC DNA]</scope>
    <source>
        <strain evidence="4 5">SS1714</strain>
    </source>
</reference>
<dbReference type="GeneID" id="95582073"/>
<keyword evidence="2" id="KW-0472">Membrane</keyword>
<keyword evidence="5" id="KW-1185">Reference proteome</keyword>
<dbReference type="InterPro" id="IPR032179">
    <property type="entry name" value="Cry22Aa_Ig-like"/>
</dbReference>
<evidence type="ECO:0000259" key="3">
    <source>
        <dbReference type="Pfam" id="PF16403"/>
    </source>
</evidence>
<evidence type="ECO:0000256" key="2">
    <source>
        <dbReference type="SAM" id="Phobius"/>
    </source>
</evidence>